<reference evidence="8" key="1">
    <citation type="journal article" date="2019" name="Int. J. Syst. Evol. Microbiol.">
        <title>The Global Catalogue of Microorganisms (GCM) 10K type strain sequencing project: providing services to taxonomists for standard genome sequencing and annotation.</title>
        <authorList>
            <consortium name="The Broad Institute Genomics Platform"/>
            <consortium name="The Broad Institute Genome Sequencing Center for Infectious Disease"/>
            <person name="Wu L."/>
            <person name="Ma J."/>
        </authorList>
    </citation>
    <scope>NUCLEOTIDE SEQUENCE [LARGE SCALE GENOMIC DNA]</scope>
    <source>
        <strain evidence="8">JCM 9377</strain>
    </source>
</reference>
<dbReference type="InterPro" id="IPR016167">
    <property type="entry name" value="FAD-bd_PCMH_sub1"/>
</dbReference>
<dbReference type="InterPro" id="IPR050416">
    <property type="entry name" value="FAD-linked_Oxidoreductase"/>
</dbReference>
<dbReference type="InterPro" id="IPR016166">
    <property type="entry name" value="FAD-bd_PCMH"/>
</dbReference>
<evidence type="ECO:0000259" key="6">
    <source>
        <dbReference type="PROSITE" id="PS51387"/>
    </source>
</evidence>
<gene>
    <name evidence="7" type="ORF">GCM10010468_70410</name>
</gene>
<dbReference type="Gene3D" id="3.40.462.20">
    <property type="match status" value="1"/>
</dbReference>
<dbReference type="InterPro" id="IPR006093">
    <property type="entry name" value="Oxy_OxRdtase_FAD_BS"/>
</dbReference>
<comment type="caution">
    <text evidence="7">The sequence shown here is derived from an EMBL/GenBank/DDBJ whole genome shotgun (WGS) entry which is preliminary data.</text>
</comment>
<dbReference type="PANTHER" id="PTHR42973:SF39">
    <property type="entry name" value="FAD-BINDING PCMH-TYPE DOMAIN-CONTAINING PROTEIN"/>
    <property type="match status" value="1"/>
</dbReference>
<dbReference type="InterPro" id="IPR036318">
    <property type="entry name" value="FAD-bd_PCMH-like_sf"/>
</dbReference>
<dbReference type="PROSITE" id="PS00862">
    <property type="entry name" value="OX2_COVAL_FAD"/>
    <property type="match status" value="1"/>
</dbReference>
<dbReference type="EMBL" id="BAAAUV010000029">
    <property type="protein sequence ID" value="GAA3236237.1"/>
    <property type="molecule type" value="Genomic_DNA"/>
</dbReference>
<feature type="domain" description="FAD-binding PCMH-type" evidence="6">
    <location>
        <begin position="39"/>
        <end position="208"/>
    </location>
</feature>
<evidence type="ECO:0000313" key="7">
    <source>
        <dbReference type="EMBL" id="GAA3236237.1"/>
    </source>
</evidence>
<dbReference type="InterPro" id="IPR006094">
    <property type="entry name" value="Oxid_FAD_bind_N"/>
</dbReference>
<accession>A0ABP6QJS0</accession>
<sequence length="459" mass="47352">MTSIITPEAVGALRGALRGAVLAPGQEGYERETAAFNLAVPQRPALVAVAEDAADIAAAVRFAARHDLPVAVQATGHGAVTRVEGALLIGTRRMDGVSVDPATATARIEAGALLSQVIEAAAPHGLAPLTGSAPGVGAVGYVLGGGLSPIGRTHGYAADHVRALEVVTADGSLRYVDAVTEPDLFWALRGGKGNFGVVTALTVGLFPIVSLYGGALYFDGSLTGPLLRAYRDWSSGLPETVTTSIALLRLPPLPQVPEPLRGRFSVAVRVACLGDRDEAEKLLAPIRAIGEPVLDGVGELPFAAIGMIHADPVDPMPAWERSLLFQDLPDAVLDALAESAGPDAEAPPFVVEIRQLGGALARQAAPANAVGGRSAAYSLLVVGPPEPEELTSLVSPIGRRVLDAVAPWSTGGSLPNFQGAATSPKEVALAWPADVHARLVALKHRYDPAGLFRFGHSLV</sequence>
<comment type="cofactor">
    <cofactor evidence="1">
        <name>FAD</name>
        <dbReference type="ChEBI" id="CHEBI:57692"/>
    </cofactor>
</comment>
<evidence type="ECO:0000256" key="3">
    <source>
        <dbReference type="ARBA" id="ARBA00022630"/>
    </source>
</evidence>
<evidence type="ECO:0000313" key="8">
    <source>
        <dbReference type="Proteomes" id="UP001501237"/>
    </source>
</evidence>
<evidence type="ECO:0000256" key="2">
    <source>
        <dbReference type="ARBA" id="ARBA00005466"/>
    </source>
</evidence>
<organism evidence="7 8">
    <name type="scientific">Actinocorallia longicatena</name>
    <dbReference type="NCBI Taxonomy" id="111803"/>
    <lineage>
        <taxon>Bacteria</taxon>
        <taxon>Bacillati</taxon>
        <taxon>Actinomycetota</taxon>
        <taxon>Actinomycetes</taxon>
        <taxon>Streptosporangiales</taxon>
        <taxon>Thermomonosporaceae</taxon>
        <taxon>Actinocorallia</taxon>
    </lineage>
</organism>
<keyword evidence="4" id="KW-0274">FAD</keyword>
<proteinExistence type="inferred from homology"/>
<keyword evidence="8" id="KW-1185">Reference proteome</keyword>
<name>A0ABP6QJS0_9ACTN</name>
<dbReference type="Gene3D" id="3.30.43.10">
    <property type="entry name" value="Uridine Diphospho-n-acetylenolpyruvylglucosamine Reductase, domain 2"/>
    <property type="match status" value="1"/>
</dbReference>
<dbReference type="Gene3D" id="3.30.465.10">
    <property type="match status" value="1"/>
</dbReference>
<protein>
    <submittedName>
        <fullName evidence="7">FAD-binding oxidoreductase</fullName>
    </submittedName>
</protein>
<dbReference type="PROSITE" id="PS51387">
    <property type="entry name" value="FAD_PCMH"/>
    <property type="match status" value="1"/>
</dbReference>
<dbReference type="InterPro" id="IPR016169">
    <property type="entry name" value="FAD-bd_PCMH_sub2"/>
</dbReference>
<evidence type="ECO:0000256" key="1">
    <source>
        <dbReference type="ARBA" id="ARBA00001974"/>
    </source>
</evidence>
<evidence type="ECO:0000256" key="5">
    <source>
        <dbReference type="ARBA" id="ARBA00023002"/>
    </source>
</evidence>
<dbReference type="Proteomes" id="UP001501237">
    <property type="component" value="Unassembled WGS sequence"/>
</dbReference>
<dbReference type="PANTHER" id="PTHR42973">
    <property type="entry name" value="BINDING OXIDOREDUCTASE, PUTATIVE (AFU_ORTHOLOGUE AFUA_1G17690)-RELATED"/>
    <property type="match status" value="1"/>
</dbReference>
<comment type="similarity">
    <text evidence="2">Belongs to the oxygen-dependent FAD-linked oxidoreductase family.</text>
</comment>
<evidence type="ECO:0000256" key="4">
    <source>
        <dbReference type="ARBA" id="ARBA00022827"/>
    </source>
</evidence>
<dbReference type="Pfam" id="PF01565">
    <property type="entry name" value="FAD_binding_4"/>
    <property type="match status" value="1"/>
</dbReference>
<dbReference type="RefSeq" id="WP_344837263.1">
    <property type="nucleotide sequence ID" value="NZ_BAAAUV010000029.1"/>
</dbReference>
<keyword evidence="5" id="KW-0560">Oxidoreductase</keyword>
<dbReference type="SUPFAM" id="SSF56176">
    <property type="entry name" value="FAD-binding/transporter-associated domain-like"/>
    <property type="match status" value="1"/>
</dbReference>
<keyword evidence="3" id="KW-0285">Flavoprotein</keyword>